<accession>A0A645D215</accession>
<name>A0A645D215_9ZZZZ</name>
<protein>
    <submittedName>
        <fullName evidence="1">Uncharacterized protein</fullName>
    </submittedName>
</protein>
<organism evidence="1">
    <name type="scientific">bioreactor metagenome</name>
    <dbReference type="NCBI Taxonomy" id="1076179"/>
    <lineage>
        <taxon>unclassified sequences</taxon>
        <taxon>metagenomes</taxon>
        <taxon>ecological metagenomes</taxon>
    </lineage>
</organism>
<proteinExistence type="predicted"/>
<sequence>MEKLKLINGKNLEGFALKHPQGFHPLTHLKPHIYAVLIKVFGLAFFKKQVGLGNAQGF</sequence>
<gene>
    <name evidence="1" type="ORF">SDC9_130278</name>
</gene>
<dbReference type="AlphaFoldDB" id="A0A645D215"/>
<evidence type="ECO:0000313" key="1">
    <source>
        <dbReference type="EMBL" id="MPM83215.1"/>
    </source>
</evidence>
<reference evidence="1" key="1">
    <citation type="submission" date="2019-08" db="EMBL/GenBank/DDBJ databases">
        <authorList>
            <person name="Kucharzyk K."/>
            <person name="Murdoch R.W."/>
            <person name="Higgins S."/>
            <person name="Loffler F."/>
        </authorList>
    </citation>
    <scope>NUCLEOTIDE SEQUENCE</scope>
</reference>
<dbReference type="EMBL" id="VSSQ01032071">
    <property type="protein sequence ID" value="MPM83215.1"/>
    <property type="molecule type" value="Genomic_DNA"/>
</dbReference>
<comment type="caution">
    <text evidence="1">The sequence shown here is derived from an EMBL/GenBank/DDBJ whole genome shotgun (WGS) entry which is preliminary data.</text>
</comment>